<protein>
    <submittedName>
        <fullName evidence="3">Alpha/beta hydrolase family protein</fullName>
    </submittedName>
</protein>
<dbReference type="PANTHER" id="PTHR37946">
    <property type="entry name" value="SLL1969 PROTEIN"/>
    <property type="match status" value="1"/>
</dbReference>
<dbReference type="SUPFAM" id="SSF53474">
    <property type="entry name" value="alpha/beta-Hydrolases"/>
    <property type="match status" value="1"/>
</dbReference>
<evidence type="ECO:0000256" key="1">
    <source>
        <dbReference type="SAM" id="SignalP"/>
    </source>
</evidence>
<organism evidence="3 4">
    <name type="scientific">Thalassovita gelatinovora</name>
    <name type="common">Thalassobius gelatinovorus</name>
    <dbReference type="NCBI Taxonomy" id="53501"/>
    <lineage>
        <taxon>Bacteria</taxon>
        <taxon>Pseudomonadati</taxon>
        <taxon>Pseudomonadota</taxon>
        <taxon>Alphaproteobacteria</taxon>
        <taxon>Rhodobacterales</taxon>
        <taxon>Roseobacteraceae</taxon>
        <taxon>Thalassovita</taxon>
    </lineage>
</organism>
<dbReference type="GO" id="GO:0016787">
    <property type="term" value="F:hydrolase activity"/>
    <property type="evidence" value="ECO:0007669"/>
    <property type="project" value="UniProtKB-KW"/>
</dbReference>
<dbReference type="Gene3D" id="3.40.50.1820">
    <property type="entry name" value="alpha/beta hydrolase"/>
    <property type="match status" value="1"/>
</dbReference>
<sequence length="241" mass="26257">MRFAILILLLAIPLRASADCVVLLHGLARTENSFVFMENVLRHKGYEVVRPGYASTEETISNLALEVLPRAVAQCGERPIHFVSHSMGGILLRYWLIGHDPDLGRVVMLSPPNGGSQVVDVFAELEPFGWFNGPAGKQLRTGEAGFPSHLPKVDFDLGVIAGNQSLNAMFSALIEGPDDGKVSVASTRVDGMADHIVLPVTHTFMMNNPMVIAQTLEFIEKGAFDHGLSWPDALLKLSEED</sequence>
<dbReference type="Proteomes" id="UP000051587">
    <property type="component" value="Unassembled WGS sequence"/>
</dbReference>
<dbReference type="AlphaFoldDB" id="A0A0P1FJH8"/>
<dbReference type="InterPro" id="IPR000073">
    <property type="entry name" value="AB_hydrolase_1"/>
</dbReference>
<gene>
    <name evidence="3" type="ORF">TG4357_03266</name>
</gene>
<dbReference type="STRING" id="53501.SAMN04488043_104137"/>
<dbReference type="InterPro" id="IPR029058">
    <property type="entry name" value="AB_hydrolase_fold"/>
</dbReference>
<reference evidence="3 4" key="1">
    <citation type="submission" date="2015-09" db="EMBL/GenBank/DDBJ databases">
        <authorList>
            <consortium name="Swine Surveillance"/>
        </authorList>
    </citation>
    <scope>NUCLEOTIDE SEQUENCE [LARGE SCALE GENOMIC DNA]</scope>
    <source>
        <strain evidence="3 4">CECT 4357</strain>
    </source>
</reference>
<evidence type="ECO:0000313" key="3">
    <source>
        <dbReference type="EMBL" id="CUH67892.1"/>
    </source>
</evidence>
<keyword evidence="1" id="KW-0732">Signal</keyword>
<feature type="chain" id="PRO_5006062650" evidence="1">
    <location>
        <begin position="19"/>
        <end position="241"/>
    </location>
</feature>
<dbReference type="OrthoDB" id="556502at2"/>
<dbReference type="PANTHER" id="PTHR37946:SF1">
    <property type="entry name" value="SLL1969 PROTEIN"/>
    <property type="match status" value="1"/>
</dbReference>
<keyword evidence="3" id="KW-0378">Hydrolase</keyword>
<accession>A0A0P1FJH8</accession>
<dbReference type="EMBL" id="CYSA01000027">
    <property type="protein sequence ID" value="CUH67892.1"/>
    <property type="molecule type" value="Genomic_DNA"/>
</dbReference>
<evidence type="ECO:0000259" key="2">
    <source>
        <dbReference type="Pfam" id="PF12697"/>
    </source>
</evidence>
<evidence type="ECO:0000313" key="4">
    <source>
        <dbReference type="Proteomes" id="UP000051587"/>
    </source>
</evidence>
<keyword evidence="4" id="KW-1185">Reference proteome</keyword>
<dbReference type="RefSeq" id="WP_058264168.1">
    <property type="nucleotide sequence ID" value="NZ_CP051181.1"/>
</dbReference>
<proteinExistence type="predicted"/>
<feature type="domain" description="AB hydrolase-1" evidence="2">
    <location>
        <begin position="21"/>
        <end position="140"/>
    </location>
</feature>
<feature type="signal peptide" evidence="1">
    <location>
        <begin position="1"/>
        <end position="18"/>
    </location>
</feature>
<dbReference type="Pfam" id="PF12697">
    <property type="entry name" value="Abhydrolase_6"/>
    <property type="match status" value="1"/>
</dbReference>
<name>A0A0P1FJH8_THAGE</name>